<name>E9GBV9_DAPPU</name>
<sequence length="394" mass="45574">MARPIKIESGESKEATYSLEKISEIFLTASSSKASSRVEHFIHQKTKWTPQKSWCMKRTKAKSFTREQLWVEANELAKEWANTLSNLPIPAFEGQLNAMKHLIEYEKIRPTEEKEATNLVNEQFMQIAIPNSTACETHEQLALNIEDDITKMAKELNSNQHNIDEQQQMETEVQQITEVVNELVVVPDVQKKNSERLKKLKELKLVNLKRRQGKEKSHYMLLNQQKADRKHLTHASQMSTAVLEDDVQSVLQSFENLFTEEGWKQLMTNSKNNLITNLKRYYSNLSLVHEQKQTTLEYICPTCRKPEGTKKEPWIFCDGHICKPGRKSCSSFGFGFFQPLLSSVNYSLISPHLTAQLNPFYNNLAHYWIGMAWYFQEAHVKRHSGPGPEWSGPE</sequence>
<dbReference type="KEGG" id="dpx:DAPPUDRAFT_100988"/>
<dbReference type="Proteomes" id="UP000000305">
    <property type="component" value="Unassembled WGS sequence"/>
</dbReference>
<protein>
    <submittedName>
        <fullName evidence="1">Choline transporter-like protein 1</fullName>
    </submittedName>
</protein>
<dbReference type="InParanoid" id="E9GBV9"/>
<evidence type="ECO:0000313" key="1">
    <source>
        <dbReference type="EMBL" id="EFX83026.1"/>
    </source>
</evidence>
<proteinExistence type="predicted"/>
<dbReference type="OrthoDB" id="272139at2759"/>
<organism evidence="1 2">
    <name type="scientific">Daphnia pulex</name>
    <name type="common">Water flea</name>
    <dbReference type="NCBI Taxonomy" id="6669"/>
    <lineage>
        <taxon>Eukaryota</taxon>
        <taxon>Metazoa</taxon>
        <taxon>Ecdysozoa</taxon>
        <taxon>Arthropoda</taxon>
        <taxon>Crustacea</taxon>
        <taxon>Branchiopoda</taxon>
        <taxon>Diplostraca</taxon>
        <taxon>Cladocera</taxon>
        <taxon>Anomopoda</taxon>
        <taxon>Daphniidae</taxon>
        <taxon>Daphnia</taxon>
    </lineage>
</organism>
<dbReference type="GO" id="GO:0005789">
    <property type="term" value="C:endoplasmic reticulum membrane"/>
    <property type="evidence" value="ECO:0000318"/>
    <property type="project" value="GO_Central"/>
</dbReference>
<dbReference type="HOGENOM" id="CLU_700694_0_0_1"/>
<dbReference type="AlphaFoldDB" id="E9GBV9"/>
<gene>
    <name evidence="1" type="ORF">DAPPUDRAFT_100988</name>
</gene>
<evidence type="ECO:0000313" key="2">
    <source>
        <dbReference type="Proteomes" id="UP000000305"/>
    </source>
</evidence>
<accession>E9GBV9</accession>
<dbReference type="GO" id="GO:0051267">
    <property type="term" value="F:CP2 mannose-ethanolamine phosphotransferase activity"/>
    <property type="evidence" value="ECO:0000318"/>
    <property type="project" value="GO_Central"/>
</dbReference>
<dbReference type="EMBL" id="GL732538">
    <property type="protein sequence ID" value="EFX83026.1"/>
    <property type="molecule type" value="Genomic_DNA"/>
</dbReference>
<dbReference type="GO" id="GO:0006506">
    <property type="term" value="P:GPI anchor biosynthetic process"/>
    <property type="evidence" value="ECO:0000318"/>
    <property type="project" value="GO_Central"/>
</dbReference>
<reference evidence="1 2" key="1">
    <citation type="journal article" date="2011" name="Science">
        <title>The ecoresponsive genome of Daphnia pulex.</title>
        <authorList>
            <person name="Colbourne J.K."/>
            <person name="Pfrender M.E."/>
            <person name="Gilbert D."/>
            <person name="Thomas W.K."/>
            <person name="Tucker A."/>
            <person name="Oakley T.H."/>
            <person name="Tokishita S."/>
            <person name="Aerts A."/>
            <person name="Arnold G.J."/>
            <person name="Basu M.K."/>
            <person name="Bauer D.J."/>
            <person name="Caceres C.E."/>
            <person name="Carmel L."/>
            <person name="Casola C."/>
            <person name="Choi J.H."/>
            <person name="Detter J.C."/>
            <person name="Dong Q."/>
            <person name="Dusheyko S."/>
            <person name="Eads B.D."/>
            <person name="Frohlich T."/>
            <person name="Geiler-Samerotte K.A."/>
            <person name="Gerlach D."/>
            <person name="Hatcher P."/>
            <person name="Jogdeo S."/>
            <person name="Krijgsveld J."/>
            <person name="Kriventseva E.V."/>
            <person name="Kultz D."/>
            <person name="Laforsch C."/>
            <person name="Lindquist E."/>
            <person name="Lopez J."/>
            <person name="Manak J.R."/>
            <person name="Muller J."/>
            <person name="Pangilinan J."/>
            <person name="Patwardhan R.P."/>
            <person name="Pitluck S."/>
            <person name="Pritham E.J."/>
            <person name="Rechtsteiner A."/>
            <person name="Rho M."/>
            <person name="Rogozin I.B."/>
            <person name="Sakarya O."/>
            <person name="Salamov A."/>
            <person name="Schaack S."/>
            <person name="Shapiro H."/>
            <person name="Shiga Y."/>
            <person name="Skalitzky C."/>
            <person name="Smith Z."/>
            <person name="Souvorov A."/>
            <person name="Sung W."/>
            <person name="Tang Z."/>
            <person name="Tsuchiya D."/>
            <person name="Tu H."/>
            <person name="Vos H."/>
            <person name="Wang M."/>
            <person name="Wolf Y.I."/>
            <person name="Yamagata H."/>
            <person name="Yamada T."/>
            <person name="Ye Y."/>
            <person name="Shaw J.R."/>
            <person name="Andrews J."/>
            <person name="Crease T.J."/>
            <person name="Tang H."/>
            <person name="Lucas S.M."/>
            <person name="Robertson H.M."/>
            <person name="Bork P."/>
            <person name="Koonin E.V."/>
            <person name="Zdobnov E.M."/>
            <person name="Grigoriev I.V."/>
            <person name="Lynch M."/>
            <person name="Boore J.L."/>
        </authorList>
    </citation>
    <scope>NUCLEOTIDE SEQUENCE [LARGE SCALE GENOMIC DNA]</scope>
</reference>
<keyword evidence="2" id="KW-1185">Reference proteome</keyword>